<evidence type="ECO:0000256" key="5">
    <source>
        <dbReference type="ARBA" id="ARBA00049654"/>
    </source>
</evidence>
<feature type="domain" description="HIT-type" evidence="8">
    <location>
        <begin position="9"/>
        <end position="43"/>
    </location>
</feature>
<evidence type="ECO:0000313" key="10">
    <source>
        <dbReference type="Proteomes" id="UP001283341"/>
    </source>
</evidence>
<comment type="similarity">
    <text evidence="5">Belongs to the BCD1 family.</text>
</comment>
<dbReference type="GO" id="GO:0048254">
    <property type="term" value="P:snoRNA localization"/>
    <property type="evidence" value="ECO:0007669"/>
    <property type="project" value="TreeGrafter"/>
</dbReference>
<keyword evidence="1" id="KW-0479">Metal-binding</keyword>
<dbReference type="Gene3D" id="3.30.60.190">
    <property type="match status" value="1"/>
</dbReference>
<evidence type="ECO:0000256" key="7">
    <source>
        <dbReference type="SAM" id="MobiDB-lite"/>
    </source>
</evidence>
<dbReference type="GO" id="GO:0070761">
    <property type="term" value="C:pre-snoRNP complex"/>
    <property type="evidence" value="ECO:0007669"/>
    <property type="project" value="TreeGrafter"/>
</dbReference>
<dbReference type="EMBL" id="JAUEDM010000006">
    <property type="protein sequence ID" value="KAK3314638.1"/>
    <property type="molecule type" value="Genomic_DNA"/>
</dbReference>
<evidence type="ECO:0000259" key="8">
    <source>
        <dbReference type="PROSITE" id="PS51083"/>
    </source>
</evidence>
<dbReference type="GO" id="GO:0005634">
    <property type="term" value="C:nucleus"/>
    <property type="evidence" value="ECO:0007669"/>
    <property type="project" value="TreeGrafter"/>
</dbReference>
<keyword evidence="2 6" id="KW-0863">Zinc-finger</keyword>
<feature type="compositionally biased region" description="Basic and acidic residues" evidence="7">
    <location>
        <begin position="383"/>
        <end position="395"/>
    </location>
</feature>
<comment type="caution">
    <text evidence="9">The sequence shown here is derived from an EMBL/GenBank/DDBJ whole genome shotgun (WGS) entry which is preliminary data.</text>
</comment>
<evidence type="ECO:0000256" key="3">
    <source>
        <dbReference type="ARBA" id="ARBA00022833"/>
    </source>
</evidence>
<dbReference type="GO" id="GO:0000492">
    <property type="term" value="P:box C/D snoRNP assembly"/>
    <property type="evidence" value="ECO:0007669"/>
    <property type="project" value="TreeGrafter"/>
</dbReference>
<dbReference type="PANTHER" id="PTHR13483:SF11">
    <property type="entry name" value="ZINC FINGER HIT DOMAIN-CONTAINING PROTEIN 3"/>
    <property type="match status" value="1"/>
</dbReference>
<feature type="region of interest" description="Disordered" evidence="7">
    <location>
        <begin position="226"/>
        <end position="279"/>
    </location>
</feature>
<reference evidence="9" key="2">
    <citation type="submission" date="2023-06" db="EMBL/GenBank/DDBJ databases">
        <authorList>
            <consortium name="Lawrence Berkeley National Laboratory"/>
            <person name="Haridas S."/>
            <person name="Hensen N."/>
            <person name="Bonometti L."/>
            <person name="Westerberg I."/>
            <person name="Brannstrom I.O."/>
            <person name="Guillou S."/>
            <person name="Cros-Aarteil S."/>
            <person name="Calhoun S."/>
            <person name="Kuo A."/>
            <person name="Mondo S."/>
            <person name="Pangilinan J."/>
            <person name="Riley R."/>
            <person name="Labutti K."/>
            <person name="Andreopoulos B."/>
            <person name="Lipzen A."/>
            <person name="Chen C."/>
            <person name="Yanf M."/>
            <person name="Daum C."/>
            <person name="Ng V."/>
            <person name="Clum A."/>
            <person name="Steindorff A."/>
            <person name="Ohm R."/>
            <person name="Martin F."/>
            <person name="Silar P."/>
            <person name="Natvig D."/>
            <person name="Lalanne C."/>
            <person name="Gautier V."/>
            <person name="Ament-Velasquez S.L."/>
            <person name="Kruys A."/>
            <person name="Hutchinson M.I."/>
            <person name="Powell A.J."/>
            <person name="Barry K."/>
            <person name="Miller A.N."/>
            <person name="Grigoriev I.V."/>
            <person name="Debuchy R."/>
            <person name="Gladieux P."/>
            <person name="Thoren M.H."/>
            <person name="Johannesson H."/>
        </authorList>
    </citation>
    <scope>NUCLEOTIDE SEQUENCE</scope>
    <source>
        <strain evidence="9">CBS 118394</strain>
    </source>
</reference>
<evidence type="ECO:0000256" key="6">
    <source>
        <dbReference type="PROSITE-ProRule" id="PRU00453"/>
    </source>
</evidence>
<dbReference type="InterPro" id="IPR057721">
    <property type="entry name" value="BCD1_alpha/beta"/>
</dbReference>
<accession>A0AAE0HXD0</accession>
<keyword evidence="10" id="KW-1185">Reference proteome</keyword>
<evidence type="ECO:0000256" key="1">
    <source>
        <dbReference type="ARBA" id="ARBA00022723"/>
    </source>
</evidence>
<sequence>MSELLSKLCSICHANPQKYKCPGCGARTCSLPCIKKHKLRTDCTGRHDPAAYIPREKLRTPAGIDHDYNFISAIDRAKERAERDIVQDLKLVDENQLHPKNEEKAYRKVWVGDQLSHVPVPPHQHHRAGSSASSAPGAFDKHVRRQLRALDIEALNMPPGMMRQKENDTTFNRRTHCINWRIEWFVFGIDQQQLQQQQPTRILHKVLDRKPLNKALEASIAWHHGQLDRQSRKQGLQEDEEEADDDNDKTQNKKQPQWKQKKMPPLQPSDPTQDQTSGTWPASSYTLQYFLTGEWNQFSSGTASVPPTSDENAARLEKWQFFLLQVGVGKPHPKNKNTKVLIPLPSTSKLAEALTGRTVIEFPTLYVFPPAMSLPAGFVQGSADERRPPKRKLDDEEKEDGEEGEERPSKRRQPPPQHQNQSQNGDDLTTTTRGGPSSLRGGRGRGRGVRQQQRLPNQRQQFRQQQQQQNNGGGRGGRGGHRGGASRVAADDNESAEEGEIFDGDGDGDQVMMDSAPPPRAWRVENQETGEEEGEVMDDEQPPEIQSNRPLGLGGLVDYGSSDDE</sequence>
<evidence type="ECO:0000256" key="4">
    <source>
        <dbReference type="ARBA" id="ARBA00049598"/>
    </source>
</evidence>
<name>A0AAE0HXD0_9PEZI</name>
<dbReference type="AlphaFoldDB" id="A0AAE0HXD0"/>
<dbReference type="InterPro" id="IPR007529">
    <property type="entry name" value="Znf_HIT"/>
</dbReference>
<evidence type="ECO:0000256" key="2">
    <source>
        <dbReference type="ARBA" id="ARBA00022771"/>
    </source>
</evidence>
<feature type="compositionally biased region" description="Low complexity" evidence="7">
    <location>
        <begin position="449"/>
        <end position="470"/>
    </location>
</feature>
<dbReference type="GO" id="GO:0008270">
    <property type="term" value="F:zinc ion binding"/>
    <property type="evidence" value="ECO:0007669"/>
    <property type="project" value="UniProtKB-UniRule"/>
</dbReference>
<feature type="region of interest" description="Disordered" evidence="7">
    <location>
        <begin position="378"/>
        <end position="565"/>
    </location>
</feature>
<dbReference type="SUPFAM" id="SSF144232">
    <property type="entry name" value="HIT/MYND zinc finger-like"/>
    <property type="match status" value="1"/>
</dbReference>
<feature type="compositionally biased region" description="Acidic residues" evidence="7">
    <location>
        <begin position="237"/>
        <end position="247"/>
    </location>
</feature>
<dbReference type="CDD" id="cd23023">
    <property type="entry name" value="zf-HIT_BCD1"/>
    <property type="match status" value="1"/>
</dbReference>
<dbReference type="Proteomes" id="UP001283341">
    <property type="component" value="Unassembled WGS sequence"/>
</dbReference>
<dbReference type="PROSITE" id="PS51083">
    <property type="entry name" value="ZF_HIT"/>
    <property type="match status" value="1"/>
</dbReference>
<protein>
    <recommendedName>
        <fullName evidence="8">HIT-type domain-containing protein</fullName>
    </recommendedName>
</protein>
<proteinExistence type="inferred from homology"/>
<comment type="function">
    <text evidence="4">Required for box C/D snoRNAs accumulation involved in snoRNA processing, snoRNA transport to the nucleolus and ribosome biogenesis.</text>
</comment>
<keyword evidence="3" id="KW-0862">Zinc</keyword>
<dbReference type="GO" id="GO:0000463">
    <property type="term" value="P:maturation of LSU-rRNA from tricistronic rRNA transcript (SSU-rRNA, 5.8S rRNA, LSU-rRNA)"/>
    <property type="evidence" value="ECO:0007669"/>
    <property type="project" value="TreeGrafter"/>
</dbReference>
<gene>
    <name evidence="9" type="ORF">B0H66DRAFT_316696</name>
</gene>
<feature type="compositionally biased region" description="Acidic residues" evidence="7">
    <location>
        <begin position="491"/>
        <end position="508"/>
    </location>
</feature>
<dbReference type="Pfam" id="PF25790">
    <property type="entry name" value="BCD1"/>
    <property type="match status" value="2"/>
</dbReference>
<feature type="compositionally biased region" description="Acidic residues" evidence="7">
    <location>
        <begin position="396"/>
        <end position="405"/>
    </location>
</feature>
<dbReference type="PANTHER" id="PTHR13483">
    <property type="entry name" value="BOX C_D SNORNA PROTEIN 1-RELATED"/>
    <property type="match status" value="1"/>
</dbReference>
<dbReference type="Pfam" id="PF04438">
    <property type="entry name" value="zf-HIT"/>
    <property type="match status" value="1"/>
</dbReference>
<feature type="compositionally biased region" description="Acidic residues" evidence="7">
    <location>
        <begin position="528"/>
        <end position="542"/>
    </location>
</feature>
<evidence type="ECO:0000313" key="9">
    <source>
        <dbReference type="EMBL" id="KAK3314638.1"/>
    </source>
</evidence>
<organism evidence="9 10">
    <name type="scientific">Apodospora peruviana</name>
    <dbReference type="NCBI Taxonomy" id="516989"/>
    <lineage>
        <taxon>Eukaryota</taxon>
        <taxon>Fungi</taxon>
        <taxon>Dikarya</taxon>
        <taxon>Ascomycota</taxon>
        <taxon>Pezizomycotina</taxon>
        <taxon>Sordariomycetes</taxon>
        <taxon>Sordariomycetidae</taxon>
        <taxon>Sordariales</taxon>
        <taxon>Lasiosphaeriaceae</taxon>
        <taxon>Apodospora</taxon>
    </lineage>
</organism>
<dbReference type="InterPro" id="IPR051639">
    <property type="entry name" value="BCD1"/>
</dbReference>
<feature type="compositionally biased region" description="Polar residues" evidence="7">
    <location>
        <begin position="269"/>
        <end position="279"/>
    </location>
</feature>
<reference evidence="9" key="1">
    <citation type="journal article" date="2023" name="Mol. Phylogenet. Evol.">
        <title>Genome-scale phylogeny and comparative genomics of the fungal order Sordariales.</title>
        <authorList>
            <person name="Hensen N."/>
            <person name="Bonometti L."/>
            <person name="Westerberg I."/>
            <person name="Brannstrom I.O."/>
            <person name="Guillou S."/>
            <person name="Cros-Aarteil S."/>
            <person name="Calhoun S."/>
            <person name="Haridas S."/>
            <person name="Kuo A."/>
            <person name="Mondo S."/>
            <person name="Pangilinan J."/>
            <person name="Riley R."/>
            <person name="LaButti K."/>
            <person name="Andreopoulos B."/>
            <person name="Lipzen A."/>
            <person name="Chen C."/>
            <person name="Yan M."/>
            <person name="Daum C."/>
            <person name="Ng V."/>
            <person name="Clum A."/>
            <person name="Steindorff A."/>
            <person name="Ohm R.A."/>
            <person name="Martin F."/>
            <person name="Silar P."/>
            <person name="Natvig D.O."/>
            <person name="Lalanne C."/>
            <person name="Gautier V."/>
            <person name="Ament-Velasquez S.L."/>
            <person name="Kruys A."/>
            <person name="Hutchinson M.I."/>
            <person name="Powell A.J."/>
            <person name="Barry K."/>
            <person name="Miller A.N."/>
            <person name="Grigoriev I.V."/>
            <person name="Debuchy R."/>
            <person name="Gladieux P."/>
            <person name="Hiltunen Thoren M."/>
            <person name="Johannesson H."/>
        </authorList>
    </citation>
    <scope>NUCLEOTIDE SEQUENCE</scope>
    <source>
        <strain evidence="9">CBS 118394</strain>
    </source>
</reference>